<gene>
    <name evidence="16" type="ORF">HanXRQr2_Chr11g0468491</name>
</gene>
<comment type="cofactor">
    <cofactor evidence="2">
        <name>heme b</name>
        <dbReference type="ChEBI" id="CHEBI:60344"/>
    </cofactor>
</comment>
<feature type="binding site" evidence="10">
    <location>
        <position position="79"/>
    </location>
    <ligand>
        <name>Ca(2+)</name>
        <dbReference type="ChEBI" id="CHEBI:29108"/>
        <label>1</label>
    </ligand>
</feature>
<evidence type="ECO:0000313" key="17">
    <source>
        <dbReference type="Proteomes" id="UP000215914"/>
    </source>
</evidence>
<organism evidence="16 17">
    <name type="scientific">Helianthus annuus</name>
    <name type="common">Common sunflower</name>
    <dbReference type="NCBI Taxonomy" id="4232"/>
    <lineage>
        <taxon>Eukaryota</taxon>
        <taxon>Viridiplantae</taxon>
        <taxon>Streptophyta</taxon>
        <taxon>Embryophyta</taxon>
        <taxon>Tracheophyta</taxon>
        <taxon>Spermatophyta</taxon>
        <taxon>Magnoliopsida</taxon>
        <taxon>eudicotyledons</taxon>
        <taxon>Gunneridae</taxon>
        <taxon>Pentapetalae</taxon>
        <taxon>asterids</taxon>
        <taxon>campanulids</taxon>
        <taxon>Asterales</taxon>
        <taxon>Asteraceae</taxon>
        <taxon>Asteroideae</taxon>
        <taxon>Heliantheae alliance</taxon>
        <taxon>Heliantheae</taxon>
        <taxon>Helianthus</taxon>
    </lineage>
</organism>
<comment type="similarity">
    <text evidence="13">Belongs to the peroxidase family.</text>
</comment>
<dbReference type="GO" id="GO:0020037">
    <property type="term" value="F:heme binding"/>
    <property type="evidence" value="ECO:0007669"/>
    <property type="project" value="InterPro"/>
</dbReference>
<dbReference type="EMBL" id="MNCJ02000326">
    <property type="protein sequence ID" value="KAF5780130.1"/>
    <property type="molecule type" value="Genomic_DNA"/>
</dbReference>
<evidence type="ECO:0000256" key="8">
    <source>
        <dbReference type="ARBA" id="ARBA00023004"/>
    </source>
</evidence>
<protein>
    <recommendedName>
        <fullName evidence="3">peroxidase</fullName>
        <ecNumber evidence="3">1.11.1.7</ecNumber>
    </recommendedName>
</protein>
<dbReference type="GO" id="GO:0140825">
    <property type="term" value="F:lactoperoxidase activity"/>
    <property type="evidence" value="ECO:0007669"/>
    <property type="project" value="UniProtKB-EC"/>
</dbReference>
<keyword evidence="5" id="KW-0349">Heme</keyword>
<dbReference type="GO" id="GO:0006979">
    <property type="term" value="P:response to oxidative stress"/>
    <property type="evidence" value="ECO:0007669"/>
    <property type="project" value="InterPro"/>
</dbReference>
<keyword evidence="14" id="KW-0812">Transmembrane</keyword>
<accession>A0A9K3HKY6</accession>
<dbReference type="SUPFAM" id="SSF48113">
    <property type="entry name" value="Heme-dependent peroxidases"/>
    <property type="match status" value="1"/>
</dbReference>
<dbReference type="EC" id="1.11.1.7" evidence="3"/>
<comment type="catalytic activity">
    <reaction evidence="1">
        <text>2 a phenolic donor + H2O2 = 2 a phenolic radical donor + 2 H2O</text>
        <dbReference type="Rhea" id="RHEA:56136"/>
        <dbReference type="ChEBI" id="CHEBI:15377"/>
        <dbReference type="ChEBI" id="CHEBI:16240"/>
        <dbReference type="ChEBI" id="CHEBI:139520"/>
        <dbReference type="ChEBI" id="CHEBI:139521"/>
        <dbReference type="EC" id="1.11.1.7"/>
    </reaction>
</comment>
<feature type="disulfide bond" evidence="12">
    <location>
        <begin position="71"/>
        <end position="76"/>
    </location>
</feature>
<dbReference type="Gramene" id="mRNA:HanXRQr2_Chr11g0468491">
    <property type="protein sequence ID" value="mRNA:HanXRQr2_Chr11g0468491"/>
    <property type="gene ID" value="HanXRQr2_Chr11g0468491"/>
</dbReference>
<reference evidence="16" key="1">
    <citation type="journal article" date="2017" name="Nature">
        <title>The sunflower genome provides insights into oil metabolism, flowering and Asterid evolution.</title>
        <authorList>
            <person name="Badouin H."/>
            <person name="Gouzy J."/>
            <person name="Grassa C.J."/>
            <person name="Murat F."/>
            <person name="Staton S.E."/>
            <person name="Cottret L."/>
            <person name="Lelandais-Briere C."/>
            <person name="Owens G.L."/>
            <person name="Carrere S."/>
            <person name="Mayjonade B."/>
            <person name="Legrand L."/>
            <person name="Gill N."/>
            <person name="Kane N.C."/>
            <person name="Bowers J.E."/>
            <person name="Hubner S."/>
            <person name="Bellec A."/>
            <person name="Berard A."/>
            <person name="Berges H."/>
            <person name="Blanchet N."/>
            <person name="Boniface M.C."/>
            <person name="Brunel D."/>
            <person name="Catrice O."/>
            <person name="Chaidir N."/>
            <person name="Claudel C."/>
            <person name="Donnadieu C."/>
            <person name="Faraut T."/>
            <person name="Fievet G."/>
            <person name="Helmstetter N."/>
            <person name="King M."/>
            <person name="Knapp S.J."/>
            <person name="Lai Z."/>
            <person name="Le Paslier M.C."/>
            <person name="Lippi Y."/>
            <person name="Lorenzon L."/>
            <person name="Mandel J.R."/>
            <person name="Marage G."/>
            <person name="Marchand G."/>
            <person name="Marquand E."/>
            <person name="Bret-Mestries E."/>
            <person name="Morien E."/>
            <person name="Nambeesan S."/>
            <person name="Nguyen T."/>
            <person name="Pegot-Espagnet P."/>
            <person name="Pouilly N."/>
            <person name="Raftis F."/>
            <person name="Sallet E."/>
            <person name="Schiex T."/>
            <person name="Thomas J."/>
            <person name="Vandecasteele C."/>
            <person name="Vares D."/>
            <person name="Vear F."/>
            <person name="Vautrin S."/>
            <person name="Crespi M."/>
            <person name="Mangin B."/>
            <person name="Burke J.M."/>
            <person name="Salse J."/>
            <person name="Munos S."/>
            <person name="Vincourt P."/>
            <person name="Rieseberg L.H."/>
            <person name="Langlade N.B."/>
        </authorList>
    </citation>
    <scope>NUCLEOTIDE SEQUENCE</scope>
    <source>
        <tissue evidence="16">Leaves</tissue>
    </source>
</reference>
<evidence type="ECO:0000256" key="11">
    <source>
        <dbReference type="PIRSR" id="PIRSR600823-4"/>
    </source>
</evidence>
<keyword evidence="8" id="KW-0408">Iron</keyword>
<comment type="cofactor">
    <cofactor evidence="10">
        <name>Ca(2+)</name>
        <dbReference type="ChEBI" id="CHEBI:29108"/>
    </cofactor>
    <text evidence="10">Binds 2 calcium ions per subunit.</text>
</comment>
<evidence type="ECO:0000256" key="13">
    <source>
        <dbReference type="RuleBase" id="RU004241"/>
    </source>
</evidence>
<keyword evidence="10" id="KW-0106">Calcium</keyword>
<evidence type="ECO:0000313" key="16">
    <source>
        <dbReference type="EMBL" id="KAF5780130.1"/>
    </source>
</evidence>
<feature type="transmembrane region" description="Helical" evidence="14">
    <location>
        <begin position="7"/>
        <end position="25"/>
    </location>
</feature>
<keyword evidence="4 16" id="KW-0575">Peroxidase</keyword>
<evidence type="ECO:0000256" key="1">
    <source>
        <dbReference type="ARBA" id="ARBA00000189"/>
    </source>
</evidence>
<dbReference type="Pfam" id="PF00141">
    <property type="entry name" value="peroxidase"/>
    <property type="match status" value="1"/>
</dbReference>
<evidence type="ECO:0000256" key="12">
    <source>
        <dbReference type="PIRSR" id="PIRSR600823-5"/>
    </source>
</evidence>
<dbReference type="GO" id="GO:0046872">
    <property type="term" value="F:metal ion binding"/>
    <property type="evidence" value="ECO:0007669"/>
    <property type="project" value="UniProtKB-KW"/>
</dbReference>
<dbReference type="AlphaFoldDB" id="A0A9K3HKY6"/>
<evidence type="ECO:0000256" key="14">
    <source>
        <dbReference type="SAM" id="Phobius"/>
    </source>
</evidence>
<keyword evidence="17" id="KW-1185">Reference proteome</keyword>
<keyword evidence="14" id="KW-1133">Transmembrane helix</keyword>
<keyword evidence="6 10" id="KW-0479">Metal-binding</keyword>
<comment type="caution">
    <text evidence="16">The sequence shown here is derived from an EMBL/GenBank/DDBJ whole genome shotgun (WGS) entry which is preliminary data.</text>
</comment>
<keyword evidence="12" id="KW-1015">Disulfide bond</keyword>
<dbReference type="InterPro" id="IPR000823">
    <property type="entry name" value="Peroxidase_pln"/>
</dbReference>
<dbReference type="Gene3D" id="1.10.520.10">
    <property type="match status" value="1"/>
</dbReference>
<evidence type="ECO:0000259" key="15">
    <source>
        <dbReference type="PROSITE" id="PS50873"/>
    </source>
</evidence>
<feature type="site" description="Transition state stabilizer" evidence="11">
    <location>
        <position position="65"/>
    </location>
</feature>
<keyword evidence="14" id="KW-0472">Membrane</keyword>
<evidence type="ECO:0000256" key="7">
    <source>
        <dbReference type="ARBA" id="ARBA00023002"/>
    </source>
</evidence>
<feature type="active site" description="Proton acceptor" evidence="9">
    <location>
        <position position="69"/>
    </location>
</feature>
<evidence type="ECO:0000256" key="2">
    <source>
        <dbReference type="ARBA" id="ARBA00001970"/>
    </source>
</evidence>
<feature type="binding site" evidence="10">
    <location>
        <position position="75"/>
    </location>
    <ligand>
        <name>Ca(2+)</name>
        <dbReference type="ChEBI" id="CHEBI:29108"/>
        <label>1</label>
    </ligand>
</feature>
<dbReference type="PROSITE" id="PS50873">
    <property type="entry name" value="PEROXIDASE_4"/>
    <property type="match status" value="1"/>
</dbReference>
<feature type="binding site" evidence="10">
    <location>
        <position position="77"/>
    </location>
    <ligand>
        <name>Ca(2+)</name>
        <dbReference type="ChEBI" id="CHEBI:29108"/>
        <label>1</label>
    </ligand>
</feature>
<dbReference type="PRINTS" id="PR00461">
    <property type="entry name" value="PLPEROXIDASE"/>
</dbReference>
<dbReference type="Proteomes" id="UP000215914">
    <property type="component" value="Unassembled WGS sequence"/>
</dbReference>
<evidence type="ECO:0000256" key="10">
    <source>
        <dbReference type="PIRSR" id="PIRSR600823-3"/>
    </source>
</evidence>
<feature type="domain" description="Plant heme peroxidase family profile" evidence="15">
    <location>
        <begin position="28"/>
        <end position="93"/>
    </location>
</feature>
<dbReference type="InterPro" id="IPR010255">
    <property type="entry name" value="Haem_peroxidase_sf"/>
</dbReference>
<evidence type="ECO:0000256" key="4">
    <source>
        <dbReference type="ARBA" id="ARBA00022559"/>
    </source>
</evidence>
<name>A0A9K3HKY6_HELAN</name>
<dbReference type="InterPro" id="IPR002016">
    <property type="entry name" value="Haem_peroxidase"/>
</dbReference>
<sequence length="93" mass="10395">MAAKNTNMFYLIFSFIIVRLAYLNLVNTLSTNYYDQTCPNAESTITSVVKKAMLNDPTVPAALLRMHFHDCFIRGCDGSVLLNSTGKNKVIET</sequence>
<reference evidence="16" key="2">
    <citation type="submission" date="2020-06" db="EMBL/GenBank/DDBJ databases">
        <title>Helianthus annuus Genome sequencing and assembly Release 2.</title>
        <authorList>
            <person name="Gouzy J."/>
            <person name="Langlade N."/>
            <person name="Munos S."/>
        </authorList>
    </citation>
    <scope>NUCLEOTIDE SEQUENCE</scope>
    <source>
        <tissue evidence="16">Leaves</tissue>
    </source>
</reference>
<dbReference type="PANTHER" id="PTHR31235">
    <property type="entry name" value="PEROXIDASE 25-RELATED"/>
    <property type="match status" value="1"/>
</dbReference>
<evidence type="ECO:0000256" key="6">
    <source>
        <dbReference type="ARBA" id="ARBA00022723"/>
    </source>
</evidence>
<evidence type="ECO:0000256" key="9">
    <source>
        <dbReference type="PIRSR" id="PIRSR600823-1"/>
    </source>
</evidence>
<keyword evidence="7 16" id="KW-0560">Oxidoreductase</keyword>
<feature type="binding site" evidence="10">
    <location>
        <position position="70"/>
    </location>
    <ligand>
        <name>Ca(2+)</name>
        <dbReference type="ChEBI" id="CHEBI:29108"/>
        <label>1</label>
    </ligand>
</feature>
<evidence type="ECO:0000256" key="3">
    <source>
        <dbReference type="ARBA" id="ARBA00012313"/>
    </source>
</evidence>
<proteinExistence type="inferred from homology"/>
<evidence type="ECO:0000256" key="5">
    <source>
        <dbReference type="ARBA" id="ARBA00022617"/>
    </source>
</evidence>